<gene>
    <name evidence="9" type="ORF">AAE3_LOCUS2388</name>
</gene>
<dbReference type="PROSITE" id="PS50850">
    <property type="entry name" value="MFS"/>
    <property type="match status" value="1"/>
</dbReference>
<feature type="transmembrane region" description="Helical" evidence="7">
    <location>
        <begin position="39"/>
        <end position="63"/>
    </location>
</feature>
<name>A0A8S0W2S4_CYCAE</name>
<dbReference type="OrthoDB" id="6133115at2759"/>
<dbReference type="AlphaFoldDB" id="A0A8S0W2S4"/>
<dbReference type="PANTHER" id="PTHR48022:SF79">
    <property type="entry name" value="LACTOSE PERMEASE, PUTATIVE (AFU_ORTHOLOGUE AFUA_6G01860)-RELATED"/>
    <property type="match status" value="1"/>
</dbReference>
<dbReference type="EMBL" id="CACVBS010000028">
    <property type="protein sequence ID" value="CAA7260104.1"/>
    <property type="molecule type" value="Genomic_DNA"/>
</dbReference>
<keyword evidence="10" id="KW-1185">Reference proteome</keyword>
<evidence type="ECO:0000256" key="1">
    <source>
        <dbReference type="ARBA" id="ARBA00004141"/>
    </source>
</evidence>
<comment type="similarity">
    <text evidence="2">Belongs to the major facilitator superfamily. Sugar transporter (TC 2.A.1.1) family.</text>
</comment>
<dbReference type="PANTHER" id="PTHR48022">
    <property type="entry name" value="PLASTIDIC GLUCOSE TRANSPORTER 4"/>
    <property type="match status" value="1"/>
</dbReference>
<comment type="subcellular location">
    <subcellularLocation>
        <location evidence="1">Membrane</location>
        <topology evidence="1">Multi-pass membrane protein</topology>
    </subcellularLocation>
</comment>
<evidence type="ECO:0000256" key="2">
    <source>
        <dbReference type="ARBA" id="ARBA00010992"/>
    </source>
</evidence>
<dbReference type="InterPro" id="IPR050360">
    <property type="entry name" value="MFS_Sugar_Transporters"/>
</dbReference>
<dbReference type="GO" id="GO:0005351">
    <property type="term" value="F:carbohydrate:proton symporter activity"/>
    <property type="evidence" value="ECO:0007669"/>
    <property type="project" value="TreeGrafter"/>
</dbReference>
<dbReference type="InterPro" id="IPR005828">
    <property type="entry name" value="MFS_sugar_transport-like"/>
</dbReference>
<keyword evidence="3 7" id="KW-0812">Transmembrane</keyword>
<feature type="region of interest" description="Disordered" evidence="6">
    <location>
        <begin position="1"/>
        <end position="23"/>
    </location>
</feature>
<dbReference type="Proteomes" id="UP000467700">
    <property type="component" value="Unassembled WGS sequence"/>
</dbReference>
<evidence type="ECO:0000256" key="3">
    <source>
        <dbReference type="ARBA" id="ARBA00022692"/>
    </source>
</evidence>
<evidence type="ECO:0000256" key="7">
    <source>
        <dbReference type="SAM" id="Phobius"/>
    </source>
</evidence>
<evidence type="ECO:0000256" key="4">
    <source>
        <dbReference type="ARBA" id="ARBA00022989"/>
    </source>
</evidence>
<reference evidence="9 10" key="1">
    <citation type="submission" date="2020-01" db="EMBL/GenBank/DDBJ databases">
        <authorList>
            <person name="Gupta K D."/>
        </authorList>
    </citation>
    <scope>NUCLEOTIDE SEQUENCE [LARGE SCALE GENOMIC DNA]</scope>
</reference>
<proteinExistence type="inferred from homology"/>
<comment type="caution">
    <text evidence="9">The sequence shown here is derived from an EMBL/GenBank/DDBJ whole genome shotgun (WGS) entry which is preliminary data.</text>
</comment>
<feature type="transmembrane region" description="Helical" evidence="7">
    <location>
        <begin position="83"/>
        <end position="106"/>
    </location>
</feature>
<dbReference type="GO" id="GO:0016020">
    <property type="term" value="C:membrane"/>
    <property type="evidence" value="ECO:0007669"/>
    <property type="project" value="UniProtKB-SubCell"/>
</dbReference>
<evidence type="ECO:0000256" key="5">
    <source>
        <dbReference type="ARBA" id="ARBA00023136"/>
    </source>
</evidence>
<sequence length="136" mass="14161">MSARTPVDKSSQQDHDDEKLQSPIPPEILKATSGRSLQLFAILLIAFMGSLSNGFNGSVMSAVNGMDQYLDYFGIDGKDAGGGVGTTTAIIFGIYSIGSIAGVLIAGPVTDQFGHQGGMALGSIIIIASQELHFLL</sequence>
<evidence type="ECO:0000313" key="9">
    <source>
        <dbReference type="EMBL" id="CAA7260104.1"/>
    </source>
</evidence>
<dbReference type="Gene3D" id="1.20.1250.20">
    <property type="entry name" value="MFS general substrate transporter like domains"/>
    <property type="match status" value="1"/>
</dbReference>
<keyword evidence="4 7" id="KW-1133">Transmembrane helix</keyword>
<feature type="domain" description="Major facilitator superfamily (MFS) profile" evidence="8">
    <location>
        <begin position="42"/>
        <end position="136"/>
    </location>
</feature>
<dbReference type="Pfam" id="PF00083">
    <property type="entry name" value="Sugar_tr"/>
    <property type="match status" value="1"/>
</dbReference>
<evidence type="ECO:0000259" key="8">
    <source>
        <dbReference type="PROSITE" id="PS50850"/>
    </source>
</evidence>
<evidence type="ECO:0000313" key="10">
    <source>
        <dbReference type="Proteomes" id="UP000467700"/>
    </source>
</evidence>
<evidence type="ECO:0000256" key="6">
    <source>
        <dbReference type="SAM" id="MobiDB-lite"/>
    </source>
</evidence>
<accession>A0A8S0W2S4</accession>
<organism evidence="9 10">
    <name type="scientific">Cyclocybe aegerita</name>
    <name type="common">Black poplar mushroom</name>
    <name type="synonym">Agrocybe aegerita</name>
    <dbReference type="NCBI Taxonomy" id="1973307"/>
    <lineage>
        <taxon>Eukaryota</taxon>
        <taxon>Fungi</taxon>
        <taxon>Dikarya</taxon>
        <taxon>Basidiomycota</taxon>
        <taxon>Agaricomycotina</taxon>
        <taxon>Agaricomycetes</taxon>
        <taxon>Agaricomycetidae</taxon>
        <taxon>Agaricales</taxon>
        <taxon>Agaricineae</taxon>
        <taxon>Bolbitiaceae</taxon>
        <taxon>Cyclocybe</taxon>
    </lineage>
</organism>
<dbReference type="InterPro" id="IPR036259">
    <property type="entry name" value="MFS_trans_sf"/>
</dbReference>
<dbReference type="SUPFAM" id="SSF103473">
    <property type="entry name" value="MFS general substrate transporter"/>
    <property type="match status" value="1"/>
</dbReference>
<feature type="compositionally biased region" description="Basic and acidic residues" evidence="6">
    <location>
        <begin position="11"/>
        <end position="20"/>
    </location>
</feature>
<dbReference type="InterPro" id="IPR020846">
    <property type="entry name" value="MFS_dom"/>
</dbReference>
<protein>
    <recommendedName>
        <fullName evidence="8">Major facilitator superfamily (MFS) profile domain-containing protein</fullName>
    </recommendedName>
</protein>
<keyword evidence="5 7" id="KW-0472">Membrane</keyword>